<dbReference type="GeneID" id="91424393"/>
<comment type="caution">
    <text evidence="3">The sequence shown here is derived from an EMBL/GenBank/DDBJ whole genome shotgun (WGS) entry which is preliminary data.</text>
</comment>
<dbReference type="InterPro" id="IPR005523">
    <property type="entry name" value="DUF317_SPDY"/>
</dbReference>
<feature type="domain" description="DUF317" evidence="2">
    <location>
        <begin position="165"/>
        <end position="220"/>
    </location>
</feature>
<dbReference type="AlphaFoldDB" id="A0A124HS35"/>
<feature type="region of interest" description="Disordered" evidence="1">
    <location>
        <begin position="243"/>
        <end position="267"/>
    </location>
</feature>
<keyword evidence="4" id="KW-1185">Reference proteome</keyword>
<evidence type="ECO:0000256" key="1">
    <source>
        <dbReference type="SAM" id="MobiDB-lite"/>
    </source>
</evidence>
<evidence type="ECO:0000313" key="4">
    <source>
        <dbReference type="Proteomes" id="UP000053271"/>
    </source>
</evidence>
<organism evidence="3 4">
    <name type="scientific">Streptomyces longwoodensis</name>
    <dbReference type="NCBI Taxonomy" id="68231"/>
    <lineage>
        <taxon>Bacteria</taxon>
        <taxon>Bacillati</taxon>
        <taxon>Actinomycetota</taxon>
        <taxon>Actinomycetes</taxon>
        <taxon>Kitasatosporales</taxon>
        <taxon>Streptomycetaceae</taxon>
        <taxon>Streptomyces</taxon>
    </lineage>
</organism>
<accession>A0A124HS35</accession>
<gene>
    <name evidence="3" type="ORF">AQJ30_07175</name>
</gene>
<evidence type="ECO:0000259" key="2">
    <source>
        <dbReference type="Pfam" id="PF03771"/>
    </source>
</evidence>
<sequence length="267" mass="29031">MTHSFENLDPAQSVKVLPRHLAGPGAADPRTVWAFPFDEGWPFAQTDAGTAAAFSPCLRLQTTFDPQPEKPGSGTWTINAHRAPFTEPTWQITFDATTPAELLHDVHTELLDLYLEDRHSDQDRLFQDETAPHEVYAPLLTRGWSHAVKTDGTQTFLTPEGLGGVRHRYATSGSSGSSGSSGPAWRAWGGYPSEPHWRARFSFGTPTTLVAAFTASLISTEALQRTVQDVPAQTRRALYVATPAAKQPQGTTHVAPSPPAPVPGRTR</sequence>
<proteinExistence type="predicted"/>
<dbReference type="EMBL" id="LMWS01000008">
    <property type="protein sequence ID" value="KUN40424.1"/>
    <property type="molecule type" value="Genomic_DNA"/>
</dbReference>
<dbReference type="Proteomes" id="UP000053271">
    <property type="component" value="Unassembled WGS sequence"/>
</dbReference>
<evidence type="ECO:0000313" key="3">
    <source>
        <dbReference type="EMBL" id="KUN40424.1"/>
    </source>
</evidence>
<reference evidence="3 4" key="1">
    <citation type="submission" date="2015-10" db="EMBL/GenBank/DDBJ databases">
        <title>Draft genome sequence of Streptomyces longwoodensis DSM 41677, type strain for the species Streptomyces longwoodensis.</title>
        <authorList>
            <person name="Ruckert C."/>
            <person name="Winkler A."/>
            <person name="Kalinowski J."/>
            <person name="Kampfer P."/>
            <person name="Glaeser S."/>
        </authorList>
    </citation>
    <scope>NUCLEOTIDE SEQUENCE [LARGE SCALE GENOMIC DNA]</scope>
    <source>
        <strain evidence="3 4">DSM 41677</strain>
    </source>
</reference>
<feature type="domain" description="DUF317" evidence="2">
    <location>
        <begin position="55"/>
        <end position="113"/>
    </location>
</feature>
<dbReference type="Pfam" id="PF03771">
    <property type="entry name" value="SPDY"/>
    <property type="match status" value="2"/>
</dbReference>
<feature type="compositionally biased region" description="Pro residues" evidence="1">
    <location>
        <begin position="256"/>
        <end position="267"/>
    </location>
</feature>
<dbReference type="RefSeq" id="WP_067230043.1">
    <property type="nucleotide sequence ID" value="NZ_KQ948550.1"/>
</dbReference>
<dbReference type="STRING" id="68231.AQJ30_07175"/>
<name>A0A124HS35_9ACTN</name>
<protein>
    <recommendedName>
        <fullName evidence="2">DUF317 domain-containing protein</fullName>
    </recommendedName>
</protein>